<dbReference type="InterPro" id="IPR028978">
    <property type="entry name" value="Chorismate_lyase_/UTRA_dom_sf"/>
</dbReference>
<sequence>MLKITEVTRLDDGRAFNFSISYNRADIFRVKNMHIKR</sequence>
<evidence type="ECO:0000313" key="1">
    <source>
        <dbReference type="EMBL" id="KAB2420208.1"/>
    </source>
</evidence>
<evidence type="ECO:0000313" key="2">
    <source>
        <dbReference type="Proteomes" id="UP000476281"/>
    </source>
</evidence>
<proteinExistence type="predicted"/>
<comment type="caution">
    <text evidence="1">The sequence shown here is derived from an EMBL/GenBank/DDBJ whole genome shotgun (WGS) entry which is preliminary data.</text>
</comment>
<gene>
    <name evidence="1" type="ORF">F9C29_35970</name>
</gene>
<accession>A0A6L3X5F2</accession>
<dbReference type="SUPFAM" id="SSF64288">
    <property type="entry name" value="Chorismate lyase-like"/>
    <property type="match status" value="1"/>
</dbReference>
<dbReference type="Proteomes" id="UP000476281">
    <property type="component" value="Unassembled WGS sequence"/>
</dbReference>
<name>A0A6L3X5F2_9ENTR</name>
<dbReference type="EMBL" id="WBSZ01002900">
    <property type="protein sequence ID" value="KAB2420208.1"/>
    <property type="molecule type" value="Genomic_DNA"/>
</dbReference>
<organism evidence="1 2">
    <name type="scientific">Enterobacter hormaechei</name>
    <dbReference type="NCBI Taxonomy" id="158836"/>
    <lineage>
        <taxon>Bacteria</taxon>
        <taxon>Pseudomonadati</taxon>
        <taxon>Pseudomonadota</taxon>
        <taxon>Gammaproteobacteria</taxon>
        <taxon>Enterobacterales</taxon>
        <taxon>Enterobacteriaceae</taxon>
        <taxon>Enterobacter</taxon>
        <taxon>Enterobacter cloacae complex</taxon>
    </lineage>
</organism>
<protein>
    <submittedName>
        <fullName evidence="1">UTRA domain-containing protein</fullName>
    </submittedName>
</protein>
<dbReference type="AlphaFoldDB" id="A0A6L3X5F2"/>
<reference evidence="1 2" key="1">
    <citation type="submission" date="2019-09" db="EMBL/GenBank/DDBJ databases">
        <title>Reversal of blaTEM antimicrobial resistance by CRISPR-Cas9 in clinical E. coli and other Enterobacteriaceae strains.</title>
        <authorList>
            <person name="Tagliaferri T."/>
            <person name="Guimaraes N."/>
            <person name="Pereira M."/>
            <person name="Felicori L."/>
            <person name="Horz H.-P."/>
            <person name="Santos S."/>
            <person name="Mendes T."/>
        </authorList>
    </citation>
    <scope>NUCLEOTIDE SEQUENCE [LARGE SCALE GENOMIC DNA]</scope>
    <source>
        <strain evidence="1 2">E2_blaTEM_MG</strain>
    </source>
</reference>